<organism evidence="2 3">
    <name type="scientific">Parabacteroides distasonis</name>
    <dbReference type="NCBI Taxonomy" id="823"/>
    <lineage>
        <taxon>Bacteria</taxon>
        <taxon>Pseudomonadati</taxon>
        <taxon>Bacteroidota</taxon>
        <taxon>Bacteroidia</taxon>
        <taxon>Bacteroidales</taxon>
        <taxon>Tannerellaceae</taxon>
        <taxon>Parabacteroides</taxon>
    </lineage>
</organism>
<dbReference type="EMBL" id="CYXP01000007">
    <property type="protein sequence ID" value="CUN25818.1"/>
    <property type="molecule type" value="Genomic_DNA"/>
</dbReference>
<sequence>MERIQLRRDTSTRWREVNPILMEGEVGFETDTRLRKIGDGVNRWNDLEYLKAEGIVQEIGNSEDVSISQKTLSNETFLNRVNLKSSNDLDLCTQIGIYTWINEEVPINSPVQGLGLMNVFPYLLDKDVLKHRIVQQVFDYYGRMYVRYKGSGEWGDWNRPAEKSILDNTVDNTFTYRRSLNSDNNLDEISHIGIYSWISSSVPQNAPVSYGGVLLLFPYFRTEYTELSRTVQIVIASSGKMFSRYRTTSGWGSWVSGGSGGSGETYEDRLMRAFLDKTFTTWQPEGNIPRNSQDLSYYSGAISGLPYSSVFNFGNDIYYNRGLSSFFSAVKNKGSVLYSKGYGQDTRRGSYYGTVCSTFGSYISGQKIYYTTTEIPEVAEEITYVDIEQINIGDILWTSGHCKVVSSVNVDEDGIYNIVVTEQGGYNMMETVYDKDGFEKILKGIDPHDKRVFKLYRFQNQRIPVLPKIEYSENVISEYGDRTYFEQGQDVFIAVKDGDHINISDGSNTNRYLLSGMSSKIVNGIELYNVRPYLSGTAEYDLYTDNDDLHAKLSVIDMGDVILDDITVRLTGYSDNVKPSWYNVIYLIEAEEGEYPYFPAPEGYMGHNAVMCKDFIKDNTFNVIMRDVKDYASGYYVRCYYETRFGLAYKDSNIIMIK</sequence>
<dbReference type="Pfam" id="PF18454">
    <property type="entry name" value="Mtd_N"/>
    <property type="match status" value="1"/>
</dbReference>
<dbReference type="RefSeq" id="WP_157355086.1">
    <property type="nucleotide sequence ID" value="NZ_CYXP01000007.1"/>
</dbReference>
<dbReference type="AlphaFoldDB" id="A0A173VIN9"/>
<dbReference type="Proteomes" id="UP000095591">
    <property type="component" value="Unassembled WGS sequence"/>
</dbReference>
<feature type="domain" description="Major tropism determinant N-terminal" evidence="1">
    <location>
        <begin position="4"/>
        <end position="41"/>
    </location>
</feature>
<evidence type="ECO:0000259" key="1">
    <source>
        <dbReference type="Pfam" id="PF18454"/>
    </source>
</evidence>
<gene>
    <name evidence="2" type="ORF">ERS852429_02975</name>
</gene>
<accession>A0A173VIN9</accession>
<dbReference type="SUPFAM" id="SSF69349">
    <property type="entry name" value="Phage fibre proteins"/>
    <property type="match status" value="1"/>
</dbReference>
<reference evidence="2 3" key="1">
    <citation type="submission" date="2015-09" db="EMBL/GenBank/DDBJ databases">
        <authorList>
            <consortium name="Pathogen Informatics"/>
        </authorList>
    </citation>
    <scope>NUCLEOTIDE SEQUENCE [LARGE SCALE GENOMIC DNA]</scope>
    <source>
        <strain evidence="2 3">2789STDY5608872</strain>
    </source>
</reference>
<evidence type="ECO:0000313" key="2">
    <source>
        <dbReference type="EMBL" id="CUN25818.1"/>
    </source>
</evidence>
<proteinExistence type="predicted"/>
<dbReference type="InterPro" id="IPR041352">
    <property type="entry name" value="Mtd_N"/>
</dbReference>
<evidence type="ECO:0000313" key="3">
    <source>
        <dbReference type="Proteomes" id="UP000095591"/>
    </source>
</evidence>
<name>A0A173VIN9_PARDI</name>
<protein>
    <recommendedName>
        <fullName evidence="1">Major tropism determinant N-terminal domain-containing protein</fullName>
    </recommendedName>
</protein>
<dbReference type="CDD" id="cd19958">
    <property type="entry name" value="pyocin_knob"/>
    <property type="match status" value="1"/>
</dbReference>